<proteinExistence type="predicted"/>
<keyword evidence="3" id="KW-1185">Reference proteome</keyword>
<evidence type="ECO:0000313" key="3">
    <source>
        <dbReference type="Proteomes" id="UP001479436"/>
    </source>
</evidence>
<organism evidence="2 3">
    <name type="scientific">Basidiobolus ranarum</name>
    <dbReference type="NCBI Taxonomy" id="34480"/>
    <lineage>
        <taxon>Eukaryota</taxon>
        <taxon>Fungi</taxon>
        <taxon>Fungi incertae sedis</taxon>
        <taxon>Zoopagomycota</taxon>
        <taxon>Entomophthoromycotina</taxon>
        <taxon>Basidiobolomycetes</taxon>
        <taxon>Basidiobolales</taxon>
        <taxon>Basidiobolaceae</taxon>
        <taxon>Basidiobolus</taxon>
    </lineage>
</organism>
<dbReference type="Proteomes" id="UP001479436">
    <property type="component" value="Unassembled WGS sequence"/>
</dbReference>
<dbReference type="Pfam" id="PF09791">
    <property type="entry name" value="Oxidored-like"/>
    <property type="match status" value="1"/>
</dbReference>
<name>A0ABR2W709_9FUNG</name>
<evidence type="ECO:0000259" key="1">
    <source>
        <dbReference type="Pfam" id="PF09791"/>
    </source>
</evidence>
<gene>
    <name evidence="2" type="ORF">K7432_002971</name>
</gene>
<dbReference type="InterPro" id="IPR039251">
    <property type="entry name" value="OXLD1"/>
</dbReference>
<protein>
    <recommendedName>
        <fullName evidence="1">Oxidoreductase-like domain-containing protein</fullName>
    </recommendedName>
</protein>
<accession>A0ABR2W709</accession>
<evidence type="ECO:0000313" key="2">
    <source>
        <dbReference type="EMBL" id="KAK9722084.1"/>
    </source>
</evidence>
<sequence length="110" mass="12590">MSVSALVKALAHPYIRSSHRFYSSQILKKYGLPERPQEPTTCCMSGCANCVWDVFNDDIKEYNEAVKNIRSDYQAKGIPIPEELEQELSQEIEVDPSMKAFLDMEKAMKK</sequence>
<dbReference type="PANTHER" id="PTHR21193">
    <property type="entry name" value="OXIDOREDUCTASE-LIKE DOMAIN-CONTAINING PROTEIN 1"/>
    <property type="match status" value="1"/>
</dbReference>
<feature type="domain" description="Oxidoreductase-like" evidence="1">
    <location>
        <begin position="32"/>
        <end position="70"/>
    </location>
</feature>
<dbReference type="InterPro" id="IPR019180">
    <property type="entry name" value="Oxidoreductase-like_N"/>
</dbReference>
<dbReference type="PANTHER" id="PTHR21193:SF3">
    <property type="entry name" value="OXIDOREDUCTASE-LIKE DOMAIN-CONTAINING PROTEIN 1"/>
    <property type="match status" value="1"/>
</dbReference>
<comment type="caution">
    <text evidence="2">The sequence shown here is derived from an EMBL/GenBank/DDBJ whole genome shotgun (WGS) entry which is preliminary data.</text>
</comment>
<dbReference type="EMBL" id="JASJQH010006960">
    <property type="protein sequence ID" value="KAK9722084.1"/>
    <property type="molecule type" value="Genomic_DNA"/>
</dbReference>
<reference evidence="2 3" key="1">
    <citation type="submission" date="2023-04" db="EMBL/GenBank/DDBJ databases">
        <title>Genome of Basidiobolus ranarum AG-B5.</title>
        <authorList>
            <person name="Stajich J.E."/>
            <person name="Carter-House D."/>
            <person name="Gryganskyi A."/>
        </authorList>
    </citation>
    <scope>NUCLEOTIDE SEQUENCE [LARGE SCALE GENOMIC DNA]</scope>
    <source>
        <strain evidence="2 3">AG-B5</strain>
    </source>
</reference>